<dbReference type="EMBL" id="JARGDH010000002">
    <property type="protein sequence ID" value="KAL0275751.1"/>
    <property type="molecule type" value="Genomic_DNA"/>
</dbReference>
<protein>
    <submittedName>
        <fullName evidence="1">Uncharacterized protein</fullName>
    </submittedName>
</protein>
<reference evidence="1" key="1">
    <citation type="journal article" date="2024" name="Gigascience">
        <title>Chromosome-level genome of the poultry shaft louse Menopon gallinae provides insight into the host-switching and adaptive evolution of parasitic lice.</title>
        <authorList>
            <person name="Xu Y."/>
            <person name="Ma L."/>
            <person name="Liu S."/>
            <person name="Liang Y."/>
            <person name="Liu Q."/>
            <person name="He Z."/>
            <person name="Tian L."/>
            <person name="Duan Y."/>
            <person name="Cai W."/>
            <person name="Li H."/>
            <person name="Song F."/>
        </authorList>
    </citation>
    <scope>NUCLEOTIDE SEQUENCE</scope>
    <source>
        <strain evidence="1">Cailab_2023a</strain>
    </source>
</reference>
<name>A0AAW2I1V7_9NEOP</name>
<comment type="caution">
    <text evidence="1">The sequence shown here is derived from an EMBL/GenBank/DDBJ whole genome shotgun (WGS) entry which is preliminary data.</text>
</comment>
<accession>A0AAW2I1V7</accession>
<dbReference type="InterPro" id="IPR043159">
    <property type="entry name" value="Lectin_gal-bd_sf"/>
</dbReference>
<evidence type="ECO:0000313" key="1">
    <source>
        <dbReference type="EMBL" id="KAL0275751.1"/>
    </source>
</evidence>
<organism evidence="1">
    <name type="scientific">Menopon gallinae</name>
    <name type="common">poultry shaft louse</name>
    <dbReference type="NCBI Taxonomy" id="328185"/>
    <lineage>
        <taxon>Eukaryota</taxon>
        <taxon>Metazoa</taxon>
        <taxon>Ecdysozoa</taxon>
        <taxon>Arthropoda</taxon>
        <taxon>Hexapoda</taxon>
        <taxon>Insecta</taxon>
        <taxon>Pterygota</taxon>
        <taxon>Neoptera</taxon>
        <taxon>Paraneoptera</taxon>
        <taxon>Psocodea</taxon>
        <taxon>Troctomorpha</taxon>
        <taxon>Phthiraptera</taxon>
        <taxon>Amblycera</taxon>
        <taxon>Menoponidae</taxon>
        <taxon>Menopon</taxon>
    </lineage>
</organism>
<dbReference type="Gene3D" id="2.60.120.740">
    <property type="match status" value="1"/>
</dbReference>
<sequence length="80" mass="8704">MLKCPHGTTISIQLAQYGKVTADQKMCATGTTPATLSKNTSCLLPHTLQVSPVNGSSGYPSYRRSHRPRRPLCGIFLRCV</sequence>
<gene>
    <name evidence="1" type="ORF">PYX00_003512</name>
</gene>
<proteinExistence type="predicted"/>
<dbReference type="AlphaFoldDB" id="A0AAW2I1V7"/>